<feature type="compositionally biased region" description="Pro residues" evidence="1">
    <location>
        <begin position="1"/>
        <end position="17"/>
    </location>
</feature>
<dbReference type="OrthoDB" id="5571768at2759"/>
<dbReference type="SUPFAM" id="SSF52058">
    <property type="entry name" value="L domain-like"/>
    <property type="match status" value="1"/>
</dbReference>
<dbReference type="Proteomes" id="UP000054350">
    <property type="component" value="Unassembled WGS sequence"/>
</dbReference>
<dbReference type="PANTHER" id="PTHR48125">
    <property type="entry name" value="LP07818P1"/>
    <property type="match status" value="1"/>
</dbReference>
<name>A0A0L0TCF0_ALLM3</name>
<feature type="compositionally biased region" description="Low complexity" evidence="1">
    <location>
        <begin position="31"/>
        <end position="41"/>
    </location>
</feature>
<reference evidence="2 3" key="1">
    <citation type="submission" date="2009-11" db="EMBL/GenBank/DDBJ databases">
        <title>Annotation of Allomyces macrogynus ATCC 38327.</title>
        <authorList>
            <consortium name="The Broad Institute Genome Sequencing Platform"/>
            <person name="Russ C."/>
            <person name="Cuomo C."/>
            <person name="Burger G."/>
            <person name="Gray M.W."/>
            <person name="Holland P.W.H."/>
            <person name="King N."/>
            <person name="Lang F.B.F."/>
            <person name="Roger A.J."/>
            <person name="Ruiz-Trillo I."/>
            <person name="Young S.K."/>
            <person name="Zeng Q."/>
            <person name="Gargeya S."/>
            <person name="Fitzgerald M."/>
            <person name="Haas B."/>
            <person name="Abouelleil A."/>
            <person name="Alvarado L."/>
            <person name="Arachchi H.M."/>
            <person name="Berlin A."/>
            <person name="Chapman S.B."/>
            <person name="Gearin G."/>
            <person name="Goldberg J."/>
            <person name="Griggs A."/>
            <person name="Gujja S."/>
            <person name="Hansen M."/>
            <person name="Heiman D."/>
            <person name="Howarth C."/>
            <person name="Larimer J."/>
            <person name="Lui A."/>
            <person name="MacDonald P.J.P."/>
            <person name="McCowen C."/>
            <person name="Montmayeur A."/>
            <person name="Murphy C."/>
            <person name="Neiman D."/>
            <person name="Pearson M."/>
            <person name="Priest M."/>
            <person name="Roberts A."/>
            <person name="Saif S."/>
            <person name="Shea T."/>
            <person name="Sisk P."/>
            <person name="Stolte C."/>
            <person name="Sykes S."/>
            <person name="Wortman J."/>
            <person name="Nusbaum C."/>
            <person name="Birren B."/>
        </authorList>
    </citation>
    <scope>NUCLEOTIDE SEQUENCE [LARGE SCALE GENOMIC DNA]</scope>
    <source>
        <strain evidence="2 3">ATCC 38327</strain>
    </source>
</reference>
<gene>
    <name evidence="2" type="ORF">AMAG_16707</name>
</gene>
<dbReference type="Gene3D" id="3.80.10.10">
    <property type="entry name" value="Ribonuclease Inhibitor"/>
    <property type="match status" value="1"/>
</dbReference>
<dbReference type="PANTHER" id="PTHR48125:SF12">
    <property type="entry name" value="AT HOOK TRANSCRIPTION FACTOR FAMILY-RELATED"/>
    <property type="match status" value="1"/>
</dbReference>
<reference evidence="3" key="2">
    <citation type="submission" date="2009-11" db="EMBL/GenBank/DDBJ databases">
        <title>The Genome Sequence of Allomyces macrogynus strain ATCC 38327.</title>
        <authorList>
            <consortium name="The Broad Institute Genome Sequencing Platform"/>
            <person name="Russ C."/>
            <person name="Cuomo C."/>
            <person name="Shea T."/>
            <person name="Young S.K."/>
            <person name="Zeng Q."/>
            <person name="Koehrsen M."/>
            <person name="Haas B."/>
            <person name="Borodovsky M."/>
            <person name="Guigo R."/>
            <person name="Alvarado L."/>
            <person name="Berlin A."/>
            <person name="Borenstein D."/>
            <person name="Chen Z."/>
            <person name="Engels R."/>
            <person name="Freedman E."/>
            <person name="Gellesch M."/>
            <person name="Goldberg J."/>
            <person name="Griggs A."/>
            <person name="Gujja S."/>
            <person name="Heiman D."/>
            <person name="Hepburn T."/>
            <person name="Howarth C."/>
            <person name="Jen D."/>
            <person name="Larson L."/>
            <person name="Lewis B."/>
            <person name="Mehta T."/>
            <person name="Park D."/>
            <person name="Pearson M."/>
            <person name="Roberts A."/>
            <person name="Saif S."/>
            <person name="Shenoy N."/>
            <person name="Sisk P."/>
            <person name="Stolte C."/>
            <person name="Sykes S."/>
            <person name="Walk T."/>
            <person name="White J."/>
            <person name="Yandava C."/>
            <person name="Burger G."/>
            <person name="Gray M.W."/>
            <person name="Holland P.W.H."/>
            <person name="King N."/>
            <person name="Lang F.B.F."/>
            <person name="Roger A.J."/>
            <person name="Ruiz-Trillo I."/>
            <person name="Lander E."/>
            <person name="Nusbaum C."/>
        </authorList>
    </citation>
    <scope>NUCLEOTIDE SEQUENCE [LARGE SCALE GENOMIC DNA]</scope>
    <source>
        <strain evidence="3">ATCC 38327</strain>
    </source>
</reference>
<dbReference type="VEuPathDB" id="FungiDB:AMAG_16707"/>
<organism evidence="2 3">
    <name type="scientific">Allomyces macrogynus (strain ATCC 38327)</name>
    <name type="common">Allomyces javanicus var. macrogynus</name>
    <dbReference type="NCBI Taxonomy" id="578462"/>
    <lineage>
        <taxon>Eukaryota</taxon>
        <taxon>Fungi</taxon>
        <taxon>Fungi incertae sedis</taxon>
        <taxon>Blastocladiomycota</taxon>
        <taxon>Blastocladiomycetes</taxon>
        <taxon>Blastocladiales</taxon>
        <taxon>Blastocladiaceae</taxon>
        <taxon>Allomyces</taxon>
    </lineage>
</organism>
<protein>
    <submittedName>
        <fullName evidence="2">Uncharacterized protein</fullName>
    </submittedName>
</protein>
<evidence type="ECO:0000313" key="3">
    <source>
        <dbReference type="Proteomes" id="UP000054350"/>
    </source>
</evidence>
<keyword evidence="3" id="KW-1185">Reference proteome</keyword>
<evidence type="ECO:0000256" key="1">
    <source>
        <dbReference type="SAM" id="MobiDB-lite"/>
    </source>
</evidence>
<evidence type="ECO:0000313" key="2">
    <source>
        <dbReference type="EMBL" id="KNE72224.1"/>
    </source>
</evidence>
<dbReference type="AlphaFoldDB" id="A0A0L0TCF0"/>
<feature type="region of interest" description="Disordered" evidence="1">
    <location>
        <begin position="1"/>
        <end position="52"/>
    </location>
</feature>
<sequence>MSAPPPPRGSPPSPPPSRSVASASSPPPPAAASRPASASASTTSHNAPSLATPDLADADARAAGPFFGRLPDEITAAIAAHVGAPSATHADTARHAPWNVRDVYRLAVTCRRVHRRAMPLVWRTLLLVHHARLALPSCLATPDGQVAVATKRRALCAIDACATKCLVVRGPFPAAGVSSAPTSPRPVRITTPTSPPLPPAATVPLPQLVTNLVASLPSLTELHVGAHLPSTLLRDLLALHVPLSTHLRVLYCSPRTLAALDAGTSLPALRALCIPQRTAGVADDAPVTSLPDMPECRSLVLSAHLASAHVLHQLVALATHLTTLDVVPTNDVRSLIFGITPPPSAASLRSLTVSSVLWDYLFRSAVLPTITALAIVDRPHPTRAPIQPFAVPAATHSYTHLRDLAVDCIDERHLRLLGTLPHLASLRCFNSAAAAPIRETDLARHLFPALQVVQADARLINVLQHLTLPSITSVNVMPALDARTSVIDQLGWTSLETLILDFTCGAADVRRLGPLPNLTTLDATGTVHLPMRVVLPALTTLTVSPAALRGVESLVAPNVADLRVEGTGVWPRWFHSLDPVRVAVDAGVQVHARVLHAISRLRRLAACDLAANPAGPAGSARLVADADDPPRWIRCAVHARSHAFIAAVHALGAVPASVCAVYVDVEEDEVGDVQAAVAELVPVLVDGAAKGVEVVVQVPNDRVGRDARMAVECSVAVGGGVRVVVVGDGGEGGMEVGA</sequence>
<accession>A0A0L0TCF0</accession>
<dbReference type="InterPro" id="IPR032675">
    <property type="entry name" value="LRR_dom_sf"/>
</dbReference>
<dbReference type="EMBL" id="GG745378">
    <property type="protein sequence ID" value="KNE72224.1"/>
    <property type="molecule type" value="Genomic_DNA"/>
</dbReference>
<proteinExistence type="predicted"/>